<proteinExistence type="predicted"/>
<name>S2DNX2_INDAL</name>
<evidence type="ECO:0000256" key="1">
    <source>
        <dbReference type="SAM" id="MobiDB-lite"/>
    </source>
</evidence>
<dbReference type="EMBL" id="ALWO02000054">
    <property type="protein sequence ID" value="EOZ91513.1"/>
    <property type="molecule type" value="Genomic_DNA"/>
</dbReference>
<evidence type="ECO:0000313" key="2">
    <source>
        <dbReference type="EMBL" id="EOZ91513.1"/>
    </source>
</evidence>
<accession>S2DNX2</accession>
<feature type="region of interest" description="Disordered" evidence="1">
    <location>
        <begin position="18"/>
        <end position="37"/>
    </location>
</feature>
<reference evidence="2 3" key="1">
    <citation type="journal article" date="2013" name="Genome Announc.">
        <title>Draft Genome Sequence of Indibacter alkaliphilus Strain LW1T, Isolated from Lonar Lake, a Haloalkaline Lake in the Buldana District of Maharashtra, India.</title>
        <authorList>
            <person name="Singh A."/>
            <person name="Kumar Jangir P."/>
            <person name="Sharma R."/>
            <person name="Singh A."/>
            <person name="Kumar Pinnaka A."/>
            <person name="Shivaji S."/>
        </authorList>
    </citation>
    <scope>NUCLEOTIDE SEQUENCE [LARGE SCALE GENOMIC DNA]</scope>
    <source>
        <strain evidence="3">CCUG 57479 / KCTC 22604 / LW1</strain>
    </source>
</reference>
<organism evidence="2 3">
    <name type="scientific">Indibacter alkaliphilus (strain CCUG 57479 / KCTC 22604 / LW1)</name>
    <dbReference type="NCBI Taxonomy" id="1189612"/>
    <lineage>
        <taxon>Bacteria</taxon>
        <taxon>Pseudomonadati</taxon>
        <taxon>Bacteroidota</taxon>
        <taxon>Cytophagia</taxon>
        <taxon>Cytophagales</taxon>
        <taxon>Cyclobacteriaceae</taxon>
    </lineage>
</organism>
<dbReference type="AlphaFoldDB" id="S2DNX2"/>
<gene>
    <name evidence="2" type="ORF">A33Q_4581</name>
</gene>
<evidence type="ECO:0000313" key="3">
    <source>
        <dbReference type="Proteomes" id="UP000006073"/>
    </source>
</evidence>
<sequence length="37" mass="4049">MFFGQLIFRCFDNHNCGHSGNKTASNLGGEKSEAGHH</sequence>
<keyword evidence="3" id="KW-1185">Reference proteome</keyword>
<dbReference type="STRING" id="1189612.A33Q_4581"/>
<comment type="caution">
    <text evidence="2">The sequence shown here is derived from an EMBL/GenBank/DDBJ whole genome shotgun (WGS) entry which is preliminary data.</text>
</comment>
<dbReference type="Proteomes" id="UP000006073">
    <property type="component" value="Unassembled WGS sequence"/>
</dbReference>
<protein>
    <submittedName>
        <fullName evidence="2">Uncharacterized protein</fullName>
    </submittedName>
</protein>